<organism evidence="1 2">
    <name type="scientific">Acorus calamus</name>
    <name type="common">Sweet flag</name>
    <dbReference type="NCBI Taxonomy" id="4465"/>
    <lineage>
        <taxon>Eukaryota</taxon>
        <taxon>Viridiplantae</taxon>
        <taxon>Streptophyta</taxon>
        <taxon>Embryophyta</taxon>
        <taxon>Tracheophyta</taxon>
        <taxon>Spermatophyta</taxon>
        <taxon>Magnoliopsida</taxon>
        <taxon>Liliopsida</taxon>
        <taxon>Acoraceae</taxon>
        <taxon>Acorus</taxon>
    </lineage>
</organism>
<evidence type="ECO:0000313" key="1">
    <source>
        <dbReference type="EMBL" id="KAK1300453.1"/>
    </source>
</evidence>
<gene>
    <name evidence="1" type="ORF">QJS10_CPB13g01412</name>
</gene>
<accession>A0AAV9DIV8</accession>
<reference evidence="1" key="2">
    <citation type="submission" date="2023-06" db="EMBL/GenBank/DDBJ databases">
        <authorList>
            <person name="Ma L."/>
            <person name="Liu K.-W."/>
            <person name="Li Z."/>
            <person name="Hsiao Y.-Y."/>
            <person name="Qi Y."/>
            <person name="Fu T."/>
            <person name="Tang G."/>
            <person name="Zhang D."/>
            <person name="Sun W.-H."/>
            <person name="Liu D.-K."/>
            <person name="Li Y."/>
            <person name="Chen G.-Z."/>
            <person name="Liu X.-D."/>
            <person name="Liao X.-Y."/>
            <person name="Jiang Y.-T."/>
            <person name="Yu X."/>
            <person name="Hao Y."/>
            <person name="Huang J."/>
            <person name="Zhao X.-W."/>
            <person name="Ke S."/>
            <person name="Chen Y.-Y."/>
            <person name="Wu W.-L."/>
            <person name="Hsu J.-L."/>
            <person name="Lin Y.-F."/>
            <person name="Huang M.-D."/>
            <person name="Li C.-Y."/>
            <person name="Huang L."/>
            <person name="Wang Z.-W."/>
            <person name="Zhao X."/>
            <person name="Zhong W.-Y."/>
            <person name="Peng D.-H."/>
            <person name="Ahmad S."/>
            <person name="Lan S."/>
            <person name="Zhang J.-S."/>
            <person name="Tsai W.-C."/>
            <person name="Van De Peer Y."/>
            <person name="Liu Z.-J."/>
        </authorList>
    </citation>
    <scope>NUCLEOTIDE SEQUENCE</scope>
    <source>
        <strain evidence="1">CP</strain>
        <tissue evidence="1">Leaves</tissue>
    </source>
</reference>
<dbReference type="Proteomes" id="UP001180020">
    <property type="component" value="Unassembled WGS sequence"/>
</dbReference>
<sequence>MFFNLVSDAGPSLGLGPTQEESLDALSVEDNGTSGRRKQFGKSDREVYSWALLEKHISGDYFNDQLASELYWNNVYILACCALQTENKEPRILELRNQYKKIRTTYHRRNLNYLEAKTSIA</sequence>
<name>A0AAV9DIV8_ACOCL</name>
<dbReference type="EMBL" id="JAUJYO010000013">
    <property type="protein sequence ID" value="KAK1300453.1"/>
    <property type="molecule type" value="Genomic_DNA"/>
</dbReference>
<proteinExistence type="predicted"/>
<evidence type="ECO:0000313" key="2">
    <source>
        <dbReference type="Proteomes" id="UP001180020"/>
    </source>
</evidence>
<reference evidence="1" key="1">
    <citation type="journal article" date="2023" name="Nat. Commun.">
        <title>Diploid and tetraploid genomes of Acorus and the evolution of monocots.</title>
        <authorList>
            <person name="Ma L."/>
            <person name="Liu K.W."/>
            <person name="Li Z."/>
            <person name="Hsiao Y.Y."/>
            <person name="Qi Y."/>
            <person name="Fu T."/>
            <person name="Tang G.D."/>
            <person name="Zhang D."/>
            <person name="Sun W.H."/>
            <person name="Liu D.K."/>
            <person name="Li Y."/>
            <person name="Chen G.Z."/>
            <person name="Liu X.D."/>
            <person name="Liao X.Y."/>
            <person name="Jiang Y.T."/>
            <person name="Yu X."/>
            <person name="Hao Y."/>
            <person name="Huang J."/>
            <person name="Zhao X.W."/>
            <person name="Ke S."/>
            <person name="Chen Y.Y."/>
            <person name="Wu W.L."/>
            <person name="Hsu J.L."/>
            <person name="Lin Y.F."/>
            <person name="Huang M.D."/>
            <person name="Li C.Y."/>
            <person name="Huang L."/>
            <person name="Wang Z.W."/>
            <person name="Zhao X."/>
            <person name="Zhong W.Y."/>
            <person name="Peng D.H."/>
            <person name="Ahmad S."/>
            <person name="Lan S."/>
            <person name="Zhang J.S."/>
            <person name="Tsai W.C."/>
            <person name="Van de Peer Y."/>
            <person name="Liu Z.J."/>
        </authorList>
    </citation>
    <scope>NUCLEOTIDE SEQUENCE</scope>
    <source>
        <strain evidence="1">CP</strain>
    </source>
</reference>
<dbReference type="AlphaFoldDB" id="A0AAV9DIV8"/>
<protein>
    <submittedName>
        <fullName evidence="1">Uncharacterized protein</fullName>
    </submittedName>
</protein>
<keyword evidence="2" id="KW-1185">Reference proteome</keyword>
<comment type="caution">
    <text evidence="1">The sequence shown here is derived from an EMBL/GenBank/DDBJ whole genome shotgun (WGS) entry which is preliminary data.</text>
</comment>